<evidence type="ECO:0000313" key="2">
    <source>
        <dbReference type="EMBL" id="RLN13205.1"/>
    </source>
</evidence>
<dbReference type="GO" id="GO:0004190">
    <property type="term" value="F:aspartic-type endopeptidase activity"/>
    <property type="evidence" value="ECO:0007669"/>
    <property type="project" value="InterPro"/>
</dbReference>
<evidence type="ECO:0008006" key="4">
    <source>
        <dbReference type="Google" id="ProtNLM"/>
    </source>
</evidence>
<keyword evidence="3" id="KW-1185">Reference proteome</keyword>
<dbReference type="SUPFAM" id="SSF50630">
    <property type="entry name" value="Acid proteases"/>
    <property type="match status" value="1"/>
</dbReference>
<dbReference type="STRING" id="4540.A0A3L6S2R5"/>
<evidence type="ECO:0000256" key="1">
    <source>
        <dbReference type="SAM" id="MobiDB-lite"/>
    </source>
</evidence>
<organism evidence="2 3">
    <name type="scientific">Panicum miliaceum</name>
    <name type="common">Proso millet</name>
    <name type="synonym">Broomcorn millet</name>
    <dbReference type="NCBI Taxonomy" id="4540"/>
    <lineage>
        <taxon>Eukaryota</taxon>
        <taxon>Viridiplantae</taxon>
        <taxon>Streptophyta</taxon>
        <taxon>Embryophyta</taxon>
        <taxon>Tracheophyta</taxon>
        <taxon>Spermatophyta</taxon>
        <taxon>Magnoliopsida</taxon>
        <taxon>Liliopsida</taxon>
        <taxon>Poales</taxon>
        <taxon>Poaceae</taxon>
        <taxon>PACMAD clade</taxon>
        <taxon>Panicoideae</taxon>
        <taxon>Panicodae</taxon>
        <taxon>Paniceae</taxon>
        <taxon>Panicinae</taxon>
        <taxon>Panicum</taxon>
        <taxon>Panicum sect. Panicum</taxon>
    </lineage>
</organism>
<dbReference type="PANTHER" id="PTHR15503">
    <property type="entry name" value="LDOC1 RELATED"/>
    <property type="match status" value="1"/>
</dbReference>
<dbReference type="AlphaFoldDB" id="A0A3L6S2R5"/>
<dbReference type="InterPro" id="IPR001969">
    <property type="entry name" value="Aspartic_peptidase_AS"/>
</dbReference>
<gene>
    <name evidence="2" type="ORF">C2845_PM09G13910</name>
</gene>
<dbReference type="GO" id="GO:0006508">
    <property type="term" value="P:proteolysis"/>
    <property type="evidence" value="ECO:0007669"/>
    <property type="project" value="InterPro"/>
</dbReference>
<accession>A0A3L6S2R5</accession>
<dbReference type="InterPro" id="IPR032567">
    <property type="entry name" value="RTL1-rel"/>
</dbReference>
<dbReference type="EMBL" id="PQIB02000006">
    <property type="protein sequence ID" value="RLN13205.1"/>
    <property type="molecule type" value="Genomic_DNA"/>
</dbReference>
<protein>
    <recommendedName>
        <fullName evidence="4">Retrotransposon protein, putative, Ty3-gypsy subclass</fullName>
    </recommendedName>
</protein>
<dbReference type="SUPFAM" id="SSF56672">
    <property type="entry name" value="DNA/RNA polymerases"/>
    <property type="match status" value="1"/>
</dbReference>
<dbReference type="PANTHER" id="PTHR15503:SF22">
    <property type="entry name" value="TRANSPOSON TY3-I GAG POLYPROTEIN"/>
    <property type="match status" value="1"/>
</dbReference>
<dbReference type="PROSITE" id="PS00141">
    <property type="entry name" value="ASP_PROTEASE"/>
    <property type="match status" value="1"/>
</dbReference>
<reference evidence="3" key="1">
    <citation type="journal article" date="2019" name="Nat. Commun.">
        <title>The genome of broomcorn millet.</title>
        <authorList>
            <person name="Zou C."/>
            <person name="Miki D."/>
            <person name="Li D."/>
            <person name="Tang Q."/>
            <person name="Xiao L."/>
            <person name="Rajput S."/>
            <person name="Deng P."/>
            <person name="Jia W."/>
            <person name="Huang R."/>
            <person name="Zhang M."/>
            <person name="Sun Y."/>
            <person name="Hu J."/>
            <person name="Fu X."/>
            <person name="Schnable P.S."/>
            <person name="Li F."/>
            <person name="Zhang H."/>
            <person name="Feng B."/>
            <person name="Zhu X."/>
            <person name="Liu R."/>
            <person name="Schnable J.C."/>
            <person name="Zhu J.-K."/>
            <person name="Zhang H."/>
        </authorList>
    </citation>
    <scope>NUCLEOTIDE SEQUENCE [LARGE SCALE GENOMIC DNA]</scope>
</reference>
<dbReference type="CDD" id="cd00303">
    <property type="entry name" value="retropepsin_like"/>
    <property type="match status" value="1"/>
</dbReference>
<dbReference type="Pfam" id="PF08284">
    <property type="entry name" value="RVP_2"/>
    <property type="match status" value="1"/>
</dbReference>
<dbReference type="OrthoDB" id="1738534at2759"/>
<proteinExistence type="predicted"/>
<dbReference type="Proteomes" id="UP000275267">
    <property type="component" value="Unassembled WGS sequence"/>
</dbReference>
<name>A0A3L6S2R5_PANMI</name>
<comment type="caution">
    <text evidence="2">The sequence shown here is derived from an EMBL/GenBank/DDBJ whole genome shotgun (WGS) entry which is preliminary data.</text>
</comment>
<evidence type="ECO:0000313" key="3">
    <source>
        <dbReference type="Proteomes" id="UP000275267"/>
    </source>
</evidence>
<sequence length="546" mass="61645">MVLDRFGKDQHELLVRQMISVRQTGSLSDYIDHFFELYDQLAAYQTAADPMYFTMQFIEGLRADIQAVVLLQRPRDLDTAIVLAQLQNEVVMTVSKMEVKKPRYSFMPKSSRSLPLPLPAPPGKEKLPVTSAESSRVKSPEEKWRSLRSLRRAQGLCQYCAEKWSCDHKCADRVQLHAVQELLEIFQLSDETELDNSSDTSVQNQLFLTLSSVAVSGTTAPKTICLQGMIQGNSMWILLDSGSSHTFISQELADKLQGVVFLSSPIRVQVANGMVLQCVAHVPQASWSVQSYSFVTDLKILHLSAYDMILGMDWLEFYSPMKVHWTQKWLAIPYENTTVVLYGQLPELPEATVMQVCAVQSVAAGPVDVHLLPEVQQLIEEFGELFQVSTELPPSRSCDHKIPLIAGAAPVSVRPYRYAPKLKDEIEAQVKEMLQNGLIQKSSSPFSSSVLLVKKKDGSWRFCVDYRHLNAITVKGKYPVPIIDEFLDELVHAPGLLVLICELDFTRLDYIQVRSIKQPSKPIVDIMNFESWHLTLLVLLDPFKML</sequence>
<dbReference type="InterPro" id="IPR021109">
    <property type="entry name" value="Peptidase_aspartic_dom_sf"/>
</dbReference>
<dbReference type="Gene3D" id="2.40.70.10">
    <property type="entry name" value="Acid Proteases"/>
    <property type="match status" value="1"/>
</dbReference>
<dbReference type="InterPro" id="IPR043502">
    <property type="entry name" value="DNA/RNA_pol_sf"/>
</dbReference>
<dbReference type="Gene3D" id="3.10.10.10">
    <property type="entry name" value="HIV Type 1 Reverse Transcriptase, subunit A, domain 1"/>
    <property type="match status" value="1"/>
</dbReference>
<feature type="region of interest" description="Disordered" evidence="1">
    <location>
        <begin position="108"/>
        <end position="138"/>
    </location>
</feature>